<evidence type="ECO:0000313" key="1">
    <source>
        <dbReference type="EMBL" id="OJJ70270.1"/>
    </source>
</evidence>
<feature type="non-terminal residue" evidence="1">
    <location>
        <position position="1"/>
    </location>
</feature>
<dbReference type="SUPFAM" id="SSF52047">
    <property type="entry name" value="RNI-like"/>
    <property type="match status" value="1"/>
</dbReference>
<protein>
    <submittedName>
        <fullName evidence="1">Uncharacterized protein</fullName>
    </submittedName>
</protein>
<dbReference type="OrthoDB" id="3945550at2759"/>
<dbReference type="GeneID" id="93570624"/>
<evidence type="ECO:0000313" key="2">
    <source>
        <dbReference type="Proteomes" id="UP000184499"/>
    </source>
</evidence>
<keyword evidence="2" id="KW-1185">Reference proteome</keyword>
<name>A0A1L9UF27_ASPBC</name>
<reference evidence="2" key="1">
    <citation type="journal article" date="2017" name="Genome Biol.">
        <title>Comparative genomics reveals high biological diversity and specific adaptations in the industrially and medically important fungal genus Aspergillus.</title>
        <authorList>
            <person name="de Vries R.P."/>
            <person name="Riley R."/>
            <person name="Wiebenga A."/>
            <person name="Aguilar-Osorio G."/>
            <person name="Amillis S."/>
            <person name="Uchima C.A."/>
            <person name="Anderluh G."/>
            <person name="Asadollahi M."/>
            <person name="Askin M."/>
            <person name="Barry K."/>
            <person name="Battaglia E."/>
            <person name="Bayram O."/>
            <person name="Benocci T."/>
            <person name="Braus-Stromeyer S.A."/>
            <person name="Caldana C."/>
            <person name="Canovas D."/>
            <person name="Cerqueira G.C."/>
            <person name="Chen F."/>
            <person name="Chen W."/>
            <person name="Choi C."/>
            <person name="Clum A."/>
            <person name="Dos Santos R.A."/>
            <person name="Damasio A.R."/>
            <person name="Diallinas G."/>
            <person name="Emri T."/>
            <person name="Fekete E."/>
            <person name="Flipphi M."/>
            <person name="Freyberg S."/>
            <person name="Gallo A."/>
            <person name="Gournas C."/>
            <person name="Habgood R."/>
            <person name="Hainaut M."/>
            <person name="Harispe M.L."/>
            <person name="Henrissat B."/>
            <person name="Hilden K.S."/>
            <person name="Hope R."/>
            <person name="Hossain A."/>
            <person name="Karabika E."/>
            <person name="Karaffa L."/>
            <person name="Karanyi Z."/>
            <person name="Krasevec N."/>
            <person name="Kuo A."/>
            <person name="Kusch H."/>
            <person name="LaButti K."/>
            <person name="Lagendijk E.L."/>
            <person name="Lapidus A."/>
            <person name="Levasseur A."/>
            <person name="Lindquist E."/>
            <person name="Lipzen A."/>
            <person name="Logrieco A.F."/>
            <person name="MacCabe A."/>
            <person name="Maekelae M.R."/>
            <person name="Malavazi I."/>
            <person name="Melin P."/>
            <person name="Meyer V."/>
            <person name="Mielnichuk N."/>
            <person name="Miskei M."/>
            <person name="Molnar A.P."/>
            <person name="Mule G."/>
            <person name="Ngan C.Y."/>
            <person name="Orejas M."/>
            <person name="Orosz E."/>
            <person name="Ouedraogo J.P."/>
            <person name="Overkamp K.M."/>
            <person name="Park H.-S."/>
            <person name="Perrone G."/>
            <person name="Piumi F."/>
            <person name="Punt P.J."/>
            <person name="Ram A.F."/>
            <person name="Ramon A."/>
            <person name="Rauscher S."/>
            <person name="Record E."/>
            <person name="Riano-Pachon D.M."/>
            <person name="Robert V."/>
            <person name="Roehrig J."/>
            <person name="Ruller R."/>
            <person name="Salamov A."/>
            <person name="Salih N.S."/>
            <person name="Samson R.A."/>
            <person name="Sandor E."/>
            <person name="Sanguinetti M."/>
            <person name="Schuetze T."/>
            <person name="Sepcic K."/>
            <person name="Shelest E."/>
            <person name="Sherlock G."/>
            <person name="Sophianopoulou V."/>
            <person name="Squina F.M."/>
            <person name="Sun H."/>
            <person name="Susca A."/>
            <person name="Todd R.B."/>
            <person name="Tsang A."/>
            <person name="Unkles S.E."/>
            <person name="van de Wiele N."/>
            <person name="van Rossen-Uffink D."/>
            <person name="Oliveira J.V."/>
            <person name="Vesth T.C."/>
            <person name="Visser J."/>
            <person name="Yu J.-H."/>
            <person name="Zhou M."/>
            <person name="Andersen M.R."/>
            <person name="Archer D.B."/>
            <person name="Baker S.E."/>
            <person name="Benoit I."/>
            <person name="Brakhage A.A."/>
            <person name="Braus G.H."/>
            <person name="Fischer R."/>
            <person name="Frisvad J.C."/>
            <person name="Goldman G.H."/>
            <person name="Houbraken J."/>
            <person name="Oakley B."/>
            <person name="Pocsi I."/>
            <person name="Scazzocchio C."/>
            <person name="Seiboth B."/>
            <person name="vanKuyk P.A."/>
            <person name="Wortman J."/>
            <person name="Dyer P.S."/>
            <person name="Grigoriev I.V."/>
        </authorList>
    </citation>
    <scope>NUCLEOTIDE SEQUENCE [LARGE SCALE GENOMIC DNA]</scope>
    <source>
        <strain evidence="2">CBS 101740 / IMI 381727 / IBT 21946</strain>
    </source>
</reference>
<sequence length="468" mass="54098">SHRFLTWAIHYYEQNDWKPVITLLSRLTHLRLLNYAVRNMFPTSLQQALQQFHPTCRLNIWSPQSPSLDVPGLGRAHRDVGKEFKEPFDLNILHAPTLNTFKAAYTIDRRPGSEPEWVHVDEPFAFIFMAPYLKHLIIHDSWARSKNPIMKVKAEWQDFNAKAKPSPAAVCLDSLTVTIVEPHRPDEHVLKNISSMVDLSSLRSLDIGVYSEPTMLSQAASILLGLERLYVHMVPYNRQGLWLWYRHPKDAQWDIEEMITAVNAFRPLKFLCLRGLRSFSSLERIVSHHDTLEGLSLEASDEQRTITPDGHKYPIFNGDHIRCIAKICPRLEEVRLPLQRTQDNAHECDLYAALGQFPRLQTVMLDLDCDPRDTPDNQELPSIACVRETLINAAIDETLAKGIFDIIFSHQSTRRLRNMRVNVIGGEDFKREFEHVIRQVGRSLLVTRAEFHCWSGVFPWRVREGIIH</sequence>
<dbReference type="OMA" id="LWREDDI"/>
<dbReference type="Proteomes" id="UP000184499">
    <property type="component" value="Unassembled WGS sequence"/>
</dbReference>
<dbReference type="STRING" id="767769.A0A1L9UF27"/>
<dbReference type="EMBL" id="KV878686">
    <property type="protein sequence ID" value="OJJ70270.1"/>
    <property type="molecule type" value="Genomic_DNA"/>
</dbReference>
<dbReference type="VEuPathDB" id="FungiDB:ASPBRDRAFT_129431"/>
<proteinExistence type="predicted"/>
<accession>A0A1L9UF27</accession>
<dbReference type="RefSeq" id="XP_067477518.1">
    <property type="nucleotide sequence ID" value="XM_067618136.1"/>
</dbReference>
<organism evidence="1 2">
    <name type="scientific">Aspergillus brasiliensis (strain CBS 101740 / IMI 381727 / IBT 21946)</name>
    <dbReference type="NCBI Taxonomy" id="767769"/>
    <lineage>
        <taxon>Eukaryota</taxon>
        <taxon>Fungi</taxon>
        <taxon>Dikarya</taxon>
        <taxon>Ascomycota</taxon>
        <taxon>Pezizomycotina</taxon>
        <taxon>Eurotiomycetes</taxon>
        <taxon>Eurotiomycetidae</taxon>
        <taxon>Eurotiales</taxon>
        <taxon>Aspergillaceae</taxon>
        <taxon>Aspergillus</taxon>
        <taxon>Aspergillus subgen. Circumdati</taxon>
    </lineage>
</organism>
<dbReference type="AlphaFoldDB" id="A0A1L9UF27"/>
<gene>
    <name evidence="1" type="ORF">ASPBRDRAFT_129431</name>
</gene>